<keyword evidence="3" id="KW-0408">Iron</keyword>
<proteinExistence type="inferred from homology"/>
<evidence type="ECO:0000313" key="5">
    <source>
        <dbReference type="Proteomes" id="UP000768567"/>
    </source>
</evidence>
<dbReference type="Pfam" id="PF01924">
    <property type="entry name" value="HypD"/>
    <property type="match status" value="1"/>
</dbReference>
<accession>A0ABR9QZJ3</accession>
<evidence type="ECO:0000256" key="3">
    <source>
        <dbReference type="ARBA" id="ARBA00023004"/>
    </source>
</evidence>
<dbReference type="InterPro" id="IPR042243">
    <property type="entry name" value="HypD_1"/>
</dbReference>
<protein>
    <submittedName>
        <fullName evidence="4">Hydrogenase formation protein HypD</fullName>
    </submittedName>
</protein>
<dbReference type="RefSeq" id="WP_193499630.1">
    <property type="nucleotide sequence ID" value="NZ_JADCKC010000001.1"/>
</dbReference>
<comment type="caution">
    <text evidence="4">The sequence shown here is derived from an EMBL/GenBank/DDBJ whole genome shotgun (WGS) entry which is preliminary data.</text>
</comment>
<dbReference type="Proteomes" id="UP000768567">
    <property type="component" value="Unassembled WGS sequence"/>
</dbReference>
<sequence>MLFEDHFRRPEGSRRLLDAIHALTEKTGPVRLMEICGTHTMAIAKAGLRTALAPDVRLLSGPGCPVCVTPAGEIDGILQLCGQPDVLIASYGDLLRVPGSQRGDTLLRRRALGAQVRTVYSPMEAVELAAAQPDTQVVFLGVGFETTAPGTAACILEAADRELENFSVLCLLKRTEPALRALIAAPDFAVDGFLCPGHVAAVTGAIAFSFLPREFQLPAVVSGFEAGDILYSVWRLVAMLAEGHPGLENEYTRLVAPAGNPAALAAIDQVFEHRTSLWRGLGEIPDSGYALRPEYSRWDAAQKFGFVPGQANEIPGCRCGSVIRGVCEPGECPLFGKACTPADPVGPCMVSSEGACAAAWKYRAR</sequence>
<name>A0ABR9QZJ3_9FIRM</name>
<evidence type="ECO:0000256" key="1">
    <source>
        <dbReference type="ARBA" id="ARBA00007888"/>
    </source>
</evidence>
<dbReference type="PANTHER" id="PTHR30149:SF0">
    <property type="entry name" value="HYDROGENASE MATURATION FACTOR HYPD"/>
    <property type="match status" value="1"/>
</dbReference>
<keyword evidence="2" id="KW-0479">Metal-binding</keyword>
<organism evidence="4 5">
    <name type="scientific">Gemmiger gallinarum</name>
    <dbReference type="NCBI Taxonomy" id="2779354"/>
    <lineage>
        <taxon>Bacteria</taxon>
        <taxon>Bacillati</taxon>
        <taxon>Bacillota</taxon>
        <taxon>Clostridia</taxon>
        <taxon>Eubacteriales</taxon>
        <taxon>Gemmiger</taxon>
    </lineage>
</organism>
<comment type="similarity">
    <text evidence="1">Belongs to the HypD family.</text>
</comment>
<keyword evidence="5" id="KW-1185">Reference proteome</keyword>
<dbReference type="InterPro" id="IPR002780">
    <property type="entry name" value="Hyd_form_HypD"/>
</dbReference>
<dbReference type="NCBIfam" id="TIGR00075">
    <property type="entry name" value="hypD"/>
    <property type="match status" value="1"/>
</dbReference>
<dbReference type="Gene3D" id="6.10.20.100">
    <property type="match status" value="1"/>
</dbReference>
<dbReference type="EMBL" id="JADCKC010000001">
    <property type="protein sequence ID" value="MBE5036279.1"/>
    <property type="molecule type" value="Genomic_DNA"/>
</dbReference>
<dbReference type="InterPro" id="IPR042244">
    <property type="entry name" value="HypD_2_sf"/>
</dbReference>
<evidence type="ECO:0000256" key="2">
    <source>
        <dbReference type="ARBA" id="ARBA00022723"/>
    </source>
</evidence>
<dbReference type="Gene3D" id="3.40.50.11750">
    <property type="entry name" value="HypD, alpha/beta domain 1"/>
    <property type="match status" value="2"/>
</dbReference>
<gene>
    <name evidence="4" type="primary">hypD</name>
    <name evidence="4" type="ORF">INF35_00460</name>
</gene>
<reference evidence="4 5" key="1">
    <citation type="submission" date="2020-10" db="EMBL/GenBank/DDBJ databases">
        <title>ChiBAC.</title>
        <authorList>
            <person name="Zenner C."/>
            <person name="Hitch T.C.A."/>
            <person name="Clavel T."/>
        </authorList>
    </citation>
    <scope>NUCLEOTIDE SEQUENCE [LARGE SCALE GENOMIC DNA]</scope>
    <source>
        <strain evidence="4 5">DSM 109015</strain>
    </source>
</reference>
<dbReference type="PIRSF" id="PIRSF005622">
    <property type="entry name" value="Hydrgn_mat_hypD"/>
    <property type="match status" value="1"/>
</dbReference>
<evidence type="ECO:0000313" key="4">
    <source>
        <dbReference type="EMBL" id="MBE5036279.1"/>
    </source>
</evidence>
<dbReference type="PANTHER" id="PTHR30149">
    <property type="entry name" value="HYDROGENASE PROTEIN ASSEMBLY PROTEIN HYPD"/>
    <property type="match status" value="1"/>
</dbReference>